<dbReference type="RefSeq" id="WP_013173759.1">
    <property type="nucleotide sequence ID" value="NC_014219.1"/>
</dbReference>
<feature type="domain" description="GGDEF" evidence="2">
    <location>
        <begin position="325"/>
        <end position="447"/>
    </location>
</feature>
<dbReference type="Gene3D" id="3.30.70.270">
    <property type="match status" value="1"/>
</dbReference>
<dbReference type="GO" id="GO:0043709">
    <property type="term" value="P:cell adhesion involved in single-species biofilm formation"/>
    <property type="evidence" value="ECO:0007669"/>
    <property type="project" value="TreeGrafter"/>
</dbReference>
<name>D6XZ61_BACIE</name>
<evidence type="ECO:0000313" key="3">
    <source>
        <dbReference type="EMBL" id="ADI00346.1"/>
    </source>
</evidence>
<evidence type="ECO:0000256" key="1">
    <source>
        <dbReference type="SAM" id="Phobius"/>
    </source>
</evidence>
<dbReference type="InterPro" id="IPR029787">
    <property type="entry name" value="Nucleotide_cyclase"/>
</dbReference>
<dbReference type="InterPro" id="IPR050469">
    <property type="entry name" value="Diguanylate_Cyclase"/>
</dbReference>
<dbReference type="NCBIfam" id="TIGR00254">
    <property type="entry name" value="GGDEF"/>
    <property type="match status" value="1"/>
</dbReference>
<keyword evidence="1" id="KW-0812">Transmembrane</keyword>
<dbReference type="PROSITE" id="PS50887">
    <property type="entry name" value="GGDEF"/>
    <property type="match status" value="1"/>
</dbReference>
<dbReference type="GO" id="GO:0005886">
    <property type="term" value="C:plasma membrane"/>
    <property type="evidence" value="ECO:0007669"/>
    <property type="project" value="TreeGrafter"/>
</dbReference>
<dbReference type="SMART" id="SM00267">
    <property type="entry name" value="GGDEF"/>
    <property type="match status" value="1"/>
</dbReference>
<dbReference type="GO" id="GO:1902201">
    <property type="term" value="P:negative regulation of bacterial-type flagellum-dependent cell motility"/>
    <property type="evidence" value="ECO:0007669"/>
    <property type="project" value="TreeGrafter"/>
</dbReference>
<dbReference type="Proteomes" id="UP000000271">
    <property type="component" value="Chromosome"/>
</dbReference>
<accession>D6XZ61</accession>
<dbReference type="CDD" id="cd01949">
    <property type="entry name" value="GGDEF"/>
    <property type="match status" value="1"/>
</dbReference>
<dbReference type="STRING" id="439292.Bsel_2855"/>
<dbReference type="GO" id="GO:0052621">
    <property type="term" value="F:diguanylate cyclase activity"/>
    <property type="evidence" value="ECO:0007669"/>
    <property type="project" value="TreeGrafter"/>
</dbReference>
<evidence type="ECO:0000313" key="4">
    <source>
        <dbReference type="Proteomes" id="UP000000271"/>
    </source>
</evidence>
<dbReference type="InterPro" id="IPR000160">
    <property type="entry name" value="GGDEF_dom"/>
</dbReference>
<dbReference type="EMBL" id="CP001791">
    <property type="protein sequence ID" value="ADI00346.1"/>
    <property type="molecule type" value="Genomic_DNA"/>
</dbReference>
<dbReference type="AlphaFoldDB" id="D6XZ61"/>
<dbReference type="HOGENOM" id="CLU_612015_0_0_9"/>
<reference evidence="3" key="1">
    <citation type="submission" date="2009-10" db="EMBL/GenBank/DDBJ databases">
        <title>Complete sequence of Bacillus selenitireducens MLS10.</title>
        <authorList>
            <consortium name="US DOE Joint Genome Institute"/>
            <person name="Lucas S."/>
            <person name="Copeland A."/>
            <person name="Lapidus A."/>
            <person name="Glavina del Rio T."/>
            <person name="Dalin E."/>
            <person name="Tice H."/>
            <person name="Bruce D."/>
            <person name="Goodwin L."/>
            <person name="Pitluck S."/>
            <person name="Sims D."/>
            <person name="Brettin T."/>
            <person name="Detter J.C."/>
            <person name="Han C."/>
            <person name="Larimer F."/>
            <person name="Land M."/>
            <person name="Hauser L."/>
            <person name="Kyrpides N."/>
            <person name="Ovchinnikova G."/>
            <person name="Stolz J."/>
        </authorList>
    </citation>
    <scope>NUCLEOTIDE SEQUENCE [LARGE SCALE GENOMIC DNA]</scope>
    <source>
        <strain evidence="3">MLS10</strain>
    </source>
</reference>
<gene>
    <name evidence="3" type="ordered locus">Bsel_2855</name>
</gene>
<feature type="transmembrane region" description="Helical" evidence="1">
    <location>
        <begin position="12"/>
        <end position="31"/>
    </location>
</feature>
<keyword evidence="1" id="KW-1133">Transmembrane helix</keyword>
<dbReference type="InterPro" id="IPR043128">
    <property type="entry name" value="Rev_trsase/Diguanyl_cyclase"/>
</dbReference>
<evidence type="ECO:0000259" key="2">
    <source>
        <dbReference type="PROSITE" id="PS50887"/>
    </source>
</evidence>
<feature type="transmembrane region" description="Helical" evidence="1">
    <location>
        <begin position="249"/>
        <end position="272"/>
    </location>
</feature>
<organism evidence="3 4">
    <name type="scientific">Bacillus selenitireducens (strain ATCC 700615 / DSM 15326 / MLS10)</name>
    <dbReference type="NCBI Taxonomy" id="439292"/>
    <lineage>
        <taxon>Bacteria</taxon>
        <taxon>Bacillati</taxon>
        <taxon>Bacillota</taxon>
        <taxon>Bacilli</taxon>
        <taxon>Bacillales</taxon>
        <taxon>Bacillaceae</taxon>
        <taxon>Salisediminibacterium</taxon>
    </lineage>
</organism>
<dbReference type="SUPFAM" id="SSF55073">
    <property type="entry name" value="Nucleotide cyclase"/>
    <property type="match status" value="1"/>
</dbReference>
<dbReference type="KEGG" id="bse:Bsel_2855"/>
<keyword evidence="4" id="KW-1185">Reference proteome</keyword>
<dbReference type="PANTHER" id="PTHR45138:SF6">
    <property type="entry name" value="DIGUANYLATE CYCLASE DGCN"/>
    <property type="match status" value="1"/>
</dbReference>
<dbReference type="Pfam" id="PF00990">
    <property type="entry name" value="GGDEF"/>
    <property type="match status" value="1"/>
</dbReference>
<protein>
    <submittedName>
        <fullName evidence="3">Diguanylate cyclase</fullName>
    </submittedName>
</protein>
<dbReference type="PANTHER" id="PTHR45138">
    <property type="entry name" value="REGULATORY COMPONENTS OF SENSORY TRANSDUCTION SYSTEM"/>
    <property type="match status" value="1"/>
</dbReference>
<sequence length="447" mass="51380">MELILGRTKMISLVLVMIILVITFISFYFPMKSELEQSYISNFDNSAETTYTAVEAFINRSIETTEGITSRTAIREAMYDYHSGIHSFAEVQSFVEPRYLEGLSHVSRMVEAQRVMDQQVLAGSNQDRSDPFSFRESGTLEISFLFNLDPVLLQIVSPIIEQQQTVGYDVIRFNLGQYVASIANSDLSIEMLTPEMTHSLQSMLTPHETTAGIYLSDETIYRFYDLPESSYSMYVAKPKSVLFETVDRVIRISFIAFFLGISALFIVLNYLISRNAKQMVDQAETSRDQYREKAYTDELTGAGSRTYLNRWIDKEIKAMASGQDHYYSFVMVDANKFKDINDEYGHIVGDRVLKEMAEAMMEAVRDDDLVIRYGGDEFLVILRNTRKIHAGMIMERIKEKLKNTSIVSDPVSFTYGISEVRKKEELKHAIRDADEMMYEMKKKEEDS</sequence>
<keyword evidence="1" id="KW-0472">Membrane</keyword>
<proteinExistence type="predicted"/>
<dbReference type="eggNOG" id="COG3706">
    <property type="taxonomic scope" value="Bacteria"/>
</dbReference>